<dbReference type="EMBL" id="JADCKQ010000003">
    <property type="protein sequence ID" value="MBI1493204.1"/>
    <property type="molecule type" value="Genomic_DNA"/>
</dbReference>
<accession>A0A8J7IU99</accession>
<dbReference type="InterPro" id="IPR027266">
    <property type="entry name" value="TrmE/GcvT-like"/>
</dbReference>
<proteinExistence type="predicted"/>
<sequence>MLKLKSITPLGADEPRVDHFSGLTITEITGRALVSLTARNEQADVTRDKAWTLFGIDLPDVSVSVVGNTYSALWIGPESWMIDAPYDGHEDLADQVKTALGDAASVVEQTDGWCRFDLDGSAVTAVLERLCNADVARMQSGDVTRTQIHHLGCFLWHCDGGFAVIGPRSSAKSLHHGLTEAAQSVC</sequence>
<protein>
    <submittedName>
        <fullName evidence="1">Sarcosine oxidase subunit gamma</fullName>
    </submittedName>
</protein>
<evidence type="ECO:0000313" key="1">
    <source>
        <dbReference type="EMBL" id="MBI1493204.1"/>
    </source>
</evidence>
<dbReference type="Gene3D" id="3.30.70.1520">
    <property type="entry name" value="Heterotetrameric sarcosine oxidase"/>
    <property type="match status" value="1"/>
</dbReference>
<gene>
    <name evidence="1" type="ORF">H1D41_06095</name>
</gene>
<dbReference type="RefSeq" id="WP_228848045.1">
    <property type="nucleotide sequence ID" value="NZ_JADCKQ010000003.1"/>
</dbReference>
<organism evidence="1 2">
    <name type="scientific">Halocynthiibacter styelae</name>
    <dbReference type="NCBI Taxonomy" id="2761955"/>
    <lineage>
        <taxon>Bacteria</taxon>
        <taxon>Pseudomonadati</taxon>
        <taxon>Pseudomonadota</taxon>
        <taxon>Alphaproteobacteria</taxon>
        <taxon>Rhodobacterales</taxon>
        <taxon>Paracoccaceae</taxon>
        <taxon>Halocynthiibacter</taxon>
    </lineage>
</organism>
<keyword evidence="2" id="KW-1185">Reference proteome</keyword>
<dbReference type="AlphaFoldDB" id="A0A8J7IU99"/>
<dbReference type="Gene3D" id="3.30.1360.120">
    <property type="entry name" value="Probable tRNA modification gtpase trme, domain 1"/>
    <property type="match status" value="1"/>
</dbReference>
<reference evidence="1" key="1">
    <citation type="submission" date="2020-10" db="EMBL/GenBank/DDBJ databases">
        <title>Paenihalocynthiibacter styelae gen. nov., sp. nov., isolated from stalked sea squirt Styela clava.</title>
        <authorList>
            <person name="Kim Y.-O."/>
            <person name="Yoon J.-H."/>
        </authorList>
    </citation>
    <scope>NUCLEOTIDE SEQUENCE</scope>
    <source>
        <strain evidence="1">MYP1-1</strain>
    </source>
</reference>
<name>A0A8J7IU99_9RHOB</name>
<evidence type="ECO:0000313" key="2">
    <source>
        <dbReference type="Proteomes" id="UP000640583"/>
    </source>
</evidence>
<dbReference type="Proteomes" id="UP000640583">
    <property type="component" value="Unassembled WGS sequence"/>
</dbReference>
<comment type="caution">
    <text evidence="1">The sequence shown here is derived from an EMBL/GenBank/DDBJ whole genome shotgun (WGS) entry which is preliminary data.</text>
</comment>
<dbReference type="SUPFAM" id="SSF103025">
    <property type="entry name" value="Folate-binding domain"/>
    <property type="match status" value="1"/>
</dbReference>